<reference evidence="5 6" key="1">
    <citation type="submission" date="2015-11" db="EMBL/GenBank/DDBJ databases">
        <title>The genome of Candidatus Endoriftia persephone in Ridgeia piscesae and population structure of the North Eastern Pacific vestimentiferan symbionts.</title>
        <authorList>
            <person name="Perez M."/>
            <person name="Juniper K.S."/>
        </authorList>
    </citation>
    <scope>NUCLEOTIDE SEQUENCE [LARGE SCALE GENOMIC DNA]</scope>
    <source>
        <strain evidence="4">Ind10</strain>
        <strain evidence="3">Ind11</strain>
    </source>
</reference>
<evidence type="ECO:0000313" key="3">
    <source>
        <dbReference type="EMBL" id="KRT54830.1"/>
    </source>
</evidence>
<evidence type="ECO:0000313" key="6">
    <source>
        <dbReference type="Proteomes" id="UP000051634"/>
    </source>
</evidence>
<dbReference type="PANTHER" id="PTHR35561:SF1">
    <property type="entry name" value="RNA 2',3'-CYCLIC PHOSPHODIESTERASE"/>
    <property type="match status" value="1"/>
</dbReference>
<keyword evidence="6" id="KW-1185">Reference proteome</keyword>
<dbReference type="Pfam" id="PF13563">
    <property type="entry name" value="2_5_RNA_ligase2"/>
    <property type="match status" value="1"/>
</dbReference>
<comment type="catalytic activity">
    <reaction evidence="2">
        <text>a 3'-end 2',3'-cyclophospho-ribonucleotide-RNA + H2O = a 3'-end 2'-phospho-ribonucleotide-RNA + H(+)</text>
        <dbReference type="Rhea" id="RHEA:11828"/>
        <dbReference type="Rhea" id="RHEA-COMP:10464"/>
        <dbReference type="Rhea" id="RHEA-COMP:17353"/>
        <dbReference type="ChEBI" id="CHEBI:15377"/>
        <dbReference type="ChEBI" id="CHEBI:15378"/>
        <dbReference type="ChEBI" id="CHEBI:83064"/>
        <dbReference type="ChEBI" id="CHEBI:173113"/>
        <dbReference type="EC" id="3.1.4.58"/>
    </reaction>
</comment>
<comment type="function">
    <text evidence="2">Hydrolyzes RNA 2',3'-cyclic phosphodiester to an RNA 2'-phosphomonoester.</text>
</comment>
<dbReference type="HAMAP" id="MF_01940">
    <property type="entry name" value="RNA_CPDase"/>
    <property type="match status" value="1"/>
</dbReference>
<dbReference type="NCBIfam" id="TIGR02258">
    <property type="entry name" value="2_5_ligase"/>
    <property type="match status" value="1"/>
</dbReference>
<keyword evidence="1 2" id="KW-0378">Hydrolase</keyword>
<dbReference type="EMBL" id="LDXT01000087">
    <property type="protein sequence ID" value="KRT54830.1"/>
    <property type="molecule type" value="Genomic_DNA"/>
</dbReference>
<keyword evidence="4" id="KW-0436">Ligase</keyword>
<feature type="short sequence motif" description="HXTX 1" evidence="2">
    <location>
        <begin position="41"/>
        <end position="44"/>
    </location>
</feature>
<dbReference type="InterPro" id="IPR009097">
    <property type="entry name" value="Cyclic_Pdiesterase"/>
</dbReference>
<dbReference type="AlphaFoldDB" id="A0A0T5Z986"/>
<organism evidence="4 5">
    <name type="scientific">endosymbiont of Ridgeia piscesae</name>
    <dbReference type="NCBI Taxonomy" id="54398"/>
    <lineage>
        <taxon>Bacteria</taxon>
        <taxon>Pseudomonadati</taxon>
        <taxon>Pseudomonadota</taxon>
        <taxon>Gammaproteobacteria</taxon>
        <taxon>sulfur-oxidizing symbionts</taxon>
    </lineage>
</organism>
<feature type="active site" description="Proton acceptor" evidence="2">
    <location>
        <position position="123"/>
    </location>
</feature>
<accession>A0A0T5Z986</accession>
<dbReference type="SUPFAM" id="SSF55144">
    <property type="entry name" value="LigT-like"/>
    <property type="match status" value="1"/>
</dbReference>
<comment type="caution">
    <text evidence="4">The sequence shown here is derived from an EMBL/GenBank/DDBJ whole genome shotgun (WGS) entry which is preliminary data.</text>
</comment>
<sequence>MSDSRAFFALWPDLEVRRQIARVGRSLNGCGGRMLQPQDLHLTLCFLGDLDAQRRRCVEAVADSFSAAPVVLQIDRIDQFPRARIFWVGPLGSPPSLITLHDRLSRALQSCGFAPETRAFTPHLTLYRKAQRVEPGRIDPPIRWLAESLTLACAVGGPSGAPSYRILNEWSLRGL</sequence>
<comment type="similarity">
    <text evidence="2">Belongs to the 2H phosphoesterase superfamily. ThpR family.</text>
</comment>
<name>A0A0T5Z986_9GAMM</name>
<gene>
    <name evidence="3" type="ORF">Ga0074115_11045</name>
    <name evidence="4" type="ORF">Ga0076813_15344</name>
</gene>
<evidence type="ECO:0000256" key="2">
    <source>
        <dbReference type="HAMAP-Rule" id="MF_01940"/>
    </source>
</evidence>
<dbReference type="GO" id="GO:0004113">
    <property type="term" value="F:2',3'-cyclic-nucleotide 3'-phosphodiesterase activity"/>
    <property type="evidence" value="ECO:0007669"/>
    <property type="project" value="InterPro"/>
</dbReference>
<dbReference type="Proteomes" id="UP000051276">
    <property type="component" value="Unassembled WGS sequence"/>
</dbReference>
<dbReference type="EC" id="3.1.4.58" evidence="2"/>
<dbReference type="RefSeq" id="WP_057957117.1">
    <property type="nucleotide sequence ID" value="NZ_KQ556999.1"/>
</dbReference>
<dbReference type="PANTHER" id="PTHR35561">
    <property type="entry name" value="RNA 2',3'-CYCLIC PHOSPHODIESTERASE"/>
    <property type="match status" value="1"/>
</dbReference>
<evidence type="ECO:0000256" key="1">
    <source>
        <dbReference type="ARBA" id="ARBA00022801"/>
    </source>
</evidence>
<dbReference type="STRING" id="54398.Ga0074115_11045"/>
<dbReference type="GO" id="GO:0008664">
    <property type="term" value="F:RNA 2',3'-cyclic 3'-phosphodiesterase activity"/>
    <property type="evidence" value="ECO:0007669"/>
    <property type="project" value="UniProtKB-EC"/>
</dbReference>
<feature type="short sequence motif" description="HXTX 2" evidence="2">
    <location>
        <begin position="123"/>
        <end position="126"/>
    </location>
</feature>
<proteinExistence type="inferred from homology"/>
<evidence type="ECO:0000313" key="4">
    <source>
        <dbReference type="EMBL" id="KRT59357.1"/>
    </source>
</evidence>
<dbReference type="Proteomes" id="UP000051634">
    <property type="component" value="Unassembled WGS sequence"/>
</dbReference>
<protein>
    <recommendedName>
        <fullName evidence="2">RNA 2',3'-cyclic phosphodiesterase</fullName>
        <shortName evidence="2">RNA 2',3'-CPDase</shortName>
        <ecNumber evidence="2">3.1.4.58</ecNumber>
    </recommendedName>
</protein>
<evidence type="ECO:0000313" key="5">
    <source>
        <dbReference type="Proteomes" id="UP000051276"/>
    </source>
</evidence>
<dbReference type="EMBL" id="LMXI01000160">
    <property type="protein sequence ID" value="KRT59357.1"/>
    <property type="molecule type" value="Genomic_DNA"/>
</dbReference>
<dbReference type="InterPro" id="IPR004175">
    <property type="entry name" value="RNA_CPDase"/>
</dbReference>
<dbReference type="GO" id="GO:0016874">
    <property type="term" value="F:ligase activity"/>
    <property type="evidence" value="ECO:0007669"/>
    <property type="project" value="UniProtKB-KW"/>
</dbReference>
<feature type="active site" description="Proton donor" evidence="2">
    <location>
        <position position="41"/>
    </location>
</feature>
<dbReference type="Gene3D" id="3.90.1140.10">
    <property type="entry name" value="Cyclic phosphodiesterase"/>
    <property type="match status" value="1"/>
</dbReference>
<dbReference type="OrthoDB" id="7061261at2"/>